<evidence type="ECO:0000313" key="10">
    <source>
        <dbReference type="Proteomes" id="UP000092600"/>
    </source>
</evidence>
<dbReference type="InterPro" id="IPR017972">
    <property type="entry name" value="Cyt_P450_CS"/>
</dbReference>
<evidence type="ECO:0000256" key="4">
    <source>
        <dbReference type="ARBA" id="ARBA00022989"/>
    </source>
</evidence>
<keyword evidence="8" id="KW-0503">Monooxygenase</keyword>
<keyword evidence="7 8" id="KW-0479">Metal-binding</keyword>
<keyword evidence="7 8" id="KW-0408">Iron</keyword>
<comment type="caution">
    <text evidence="9">The sequence shown here is derived from an EMBL/GenBank/DDBJ whole genome shotgun (WGS) entry which is preliminary data.</text>
</comment>
<accession>A0A199UEF1</accession>
<feature type="binding site" description="axial binding residue" evidence="7">
    <location>
        <position position="160"/>
    </location>
    <ligand>
        <name>heme</name>
        <dbReference type="ChEBI" id="CHEBI:30413"/>
    </ligand>
    <ligandPart>
        <name>Fe</name>
        <dbReference type="ChEBI" id="CHEBI:18248"/>
    </ligandPart>
</feature>
<dbReference type="SUPFAM" id="SSF48264">
    <property type="entry name" value="Cytochrome P450"/>
    <property type="match status" value="1"/>
</dbReference>
<dbReference type="STRING" id="4615.A0A199UEF1"/>
<dbReference type="PRINTS" id="PR00385">
    <property type="entry name" value="P450"/>
</dbReference>
<dbReference type="Proteomes" id="UP000092600">
    <property type="component" value="Unassembled WGS sequence"/>
</dbReference>
<reference evidence="9 10" key="1">
    <citation type="journal article" date="2016" name="DNA Res.">
        <title>The draft genome of MD-2 pineapple using hybrid error correction of long reads.</title>
        <authorList>
            <person name="Redwan R.M."/>
            <person name="Saidin A."/>
            <person name="Kumar S.V."/>
        </authorList>
    </citation>
    <scope>NUCLEOTIDE SEQUENCE [LARGE SCALE GENOMIC DNA]</scope>
    <source>
        <strain evidence="10">cv. MD2</strain>
        <tissue evidence="9">Leaf</tissue>
    </source>
</reference>
<evidence type="ECO:0000256" key="3">
    <source>
        <dbReference type="ARBA" id="ARBA00022692"/>
    </source>
</evidence>
<keyword evidence="5 8" id="KW-0560">Oxidoreductase</keyword>
<sequence length="230" mass="25979">MFLCLLNNITCRQVLGRRFAAEGECGRSRFHDMVTEWTDMMGHFNLGEFFPSLEWINLLSGLHGSFVPDRHGKFRLSKDNVKAILMDLFIAGTDTGTVTLEWGMSELVRNPRVMRKAQNEIRGYGVVTRRIFPERFENSRVEFKGQHFALIPFGSGRRGCPGIAMGTTVVELALANLLHAFDWSMPKGAGGEELDMDESFGIVVRRKSPLFLRAVRIELATDEPSNSHLE</sequence>
<keyword evidence="6" id="KW-0472">Membrane</keyword>
<comment type="subcellular location">
    <subcellularLocation>
        <location evidence="1">Membrane</location>
        <topology evidence="1">Single-pass membrane protein</topology>
    </subcellularLocation>
</comment>
<dbReference type="GO" id="GO:0005506">
    <property type="term" value="F:iron ion binding"/>
    <property type="evidence" value="ECO:0007669"/>
    <property type="project" value="InterPro"/>
</dbReference>
<dbReference type="Pfam" id="PF00067">
    <property type="entry name" value="p450"/>
    <property type="match status" value="2"/>
</dbReference>
<dbReference type="PRINTS" id="PR00463">
    <property type="entry name" value="EP450I"/>
</dbReference>
<dbReference type="GO" id="GO:0016705">
    <property type="term" value="F:oxidoreductase activity, acting on paired donors, with incorporation or reduction of molecular oxygen"/>
    <property type="evidence" value="ECO:0007669"/>
    <property type="project" value="InterPro"/>
</dbReference>
<dbReference type="InterPro" id="IPR001128">
    <property type="entry name" value="Cyt_P450"/>
</dbReference>
<comment type="cofactor">
    <cofactor evidence="7">
        <name>heme</name>
        <dbReference type="ChEBI" id="CHEBI:30413"/>
    </cofactor>
</comment>
<dbReference type="GO" id="GO:0004497">
    <property type="term" value="F:monooxygenase activity"/>
    <property type="evidence" value="ECO:0007669"/>
    <property type="project" value="UniProtKB-KW"/>
</dbReference>
<dbReference type="GO" id="GO:0016020">
    <property type="term" value="C:membrane"/>
    <property type="evidence" value="ECO:0007669"/>
    <property type="project" value="UniProtKB-SubCell"/>
</dbReference>
<protein>
    <submittedName>
        <fullName evidence="9">Cytochrome P450 71A1</fullName>
    </submittedName>
</protein>
<evidence type="ECO:0000256" key="1">
    <source>
        <dbReference type="ARBA" id="ARBA00004167"/>
    </source>
</evidence>
<dbReference type="Gene3D" id="1.10.630.10">
    <property type="entry name" value="Cytochrome P450"/>
    <property type="match status" value="2"/>
</dbReference>
<dbReference type="InterPro" id="IPR050193">
    <property type="entry name" value="Cytochrome_P450_71"/>
</dbReference>
<evidence type="ECO:0000256" key="5">
    <source>
        <dbReference type="ARBA" id="ARBA00023002"/>
    </source>
</evidence>
<dbReference type="PANTHER" id="PTHR47956:SF107">
    <property type="entry name" value="CYTOCHROME P450 71B13-RELATED"/>
    <property type="match status" value="1"/>
</dbReference>
<dbReference type="PROSITE" id="PS00086">
    <property type="entry name" value="CYTOCHROME_P450"/>
    <property type="match status" value="1"/>
</dbReference>
<proteinExistence type="inferred from homology"/>
<comment type="similarity">
    <text evidence="2 8">Belongs to the cytochrome P450 family.</text>
</comment>
<keyword evidence="3" id="KW-0812">Transmembrane</keyword>
<dbReference type="AlphaFoldDB" id="A0A199UEF1"/>
<evidence type="ECO:0000256" key="7">
    <source>
        <dbReference type="PIRSR" id="PIRSR602401-1"/>
    </source>
</evidence>
<evidence type="ECO:0000256" key="6">
    <source>
        <dbReference type="ARBA" id="ARBA00023136"/>
    </source>
</evidence>
<organism evidence="9 10">
    <name type="scientific">Ananas comosus</name>
    <name type="common">Pineapple</name>
    <name type="synonym">Ananas ananas</name>
    <dbReference type="NCBI Taxonomy" id="4615"/>
    <lineage>
        <taxon>Eukaryota</taxon>
        <taxon>Viridiplantae</taxon>
        <taxon>Streptophyta</taxon>
        <taxon>Embryophyta</taxon>
        <taxon>Tracheophyta</taxon>
        <taxon>Spermatophyta</taxon>
        <taxon>Magnoliopsida</taxon>
        <taxon>Liliopsida</taxon>
        <taxon>Poales</taxon>
        <taxon>Bromeliaceae</taxon>
        <taxon>Bromelioideae</taxon>
        <taxon>Ananas</taxon>
    </lineage>
</organism>
<name>A0A199UEF1_ANACO</name>
<evidence type="ECO:0000256" key="8">
    <source>
        <dbReference type="RuleBase" id="RU000461"/>
    </source>
</evidence>
<dbReference type="InterPro" id="IPR036396">
    <property type="entry name" value="Cyt_P450_sf"/>
</dbReference>
<gene>
    <name evidence="9" type="ORF">ACMD2_18559</name>
</gene>
<dbReference type="PANTHER" id="PTHR47956">
    <property type="entry name" value="CYTOCHROME P450 71B11-RELATED"/>
    <property type="match status" value="1"/>
</dbReference>
<keyword evidence="7 8" id="KW-0349">Heme</keyword>
<evidence type="ECO:0000313" key="9">
    <source>
        <dbReference type="EMBL" id="OAY62950.1"/>
    </source>
</evidence>
<dbReference type="EMBL" id="LSRQ01008407">
    <property type="protein sequence ID" value="OAY62950.1"/>
    <property type="molecule type" value="Genomic_DNA"/>
</dbReference>
<keyword evidence="4" id="KW-1133">Transmembrane helix</keyword>
<dbReference type="GO" id="GO:0020037">
    <property type="term" value="F:heme binding"/>
    <property type="evidence" value="ECO:0007669"/>
    <property type="project" value="InterPro"/>
</dbReference>
<evidence type="ECO:0000256" key="2">
    <source>
        <dbReference type="ARBA" id="ARBA00010617"/>
    </source>
</evidence>
<dbReference type="InterPro" id="IPR002401">
    <property type="entry name" value="Cyt_P450_E_grp-I"/>
</dbReference>